<dbReference type="GO" id="GO:0016052">
    <property type="term" value="P:carbohydrate catabolic process"/>
    <property type="evidence" value="ECO:0007669"/>
    <property type="project" value="TreeGrafter"/>
</dbReference>
<dbReference type="InterPro" id="IPR018077">
    <property type="entry name" value="Glyco_hydro_fam25_subgr"/>
</dbReference>
<evidence type="ECO:0000256" key="3">
    <source>
        <dbReference type="ARBA" id="ARBA00023295"/>
    </source>
</evidence>
<dbReference type="Proteomes" id="UP000288291">
    <property type="component" value="Unassembled WGS sequence"/>
</dbReference>
<evidence type="ECO:0000256" key="4">
    <source>
        <dbReference type="RuleBase" id="RU361176"/>
    </source>
</evidence>
<dbReference type="InterPro" id="IPR008270">
    <property type="entry name" value="Glyco_hydro_25_AS"/>
</dbReference>
<evidence type="ECO:0000256" key="2">
    <source>
        <dbReference type="ARBA" id="ARBA00022801"/>
    </source>
</evidence>
<comment type="similarity">
    <text evidence="1 4">Belongs to the glycosyl hydrolase 25 family.</text>
</comment>
<dbReference type="InterPro" id="IPR017853">
    <property type="entry name" value="GH"/>
</dbReference>
<keyword evidence="3 4" id="KW-0326">Glycosidase</keyword>
<dbReference type="PANTHER" id="PTHR34135">
    <property type="entry name" value="LYSOZYME"/>
    <property type="match status" value="1"/>
</dbReference>
<proteinExistence type="inferred from homology"/>
<evidence type="ECO:0000313" key="6">
    <source>
        <dbReference type="Proteomes" id="UP000288291"/>
    </source>
</evidence>
<dbReference type="Gene3D" id="3.20.20.80">
    <property type="entry name" value="Glycosidases"/>
    <property type="match status" value="1"/>
</dbReference>
<protein>
    <recommendedName>
        <fullName evidence="4">Lysozyme</fullName>
        <ecNumber evidence="4">3.2.1.17</ecNumber>
    </recommendedName>
</protein>
<dbReference type="AlphaFoldDB" id="A0A437ST12"/>
<organism evidence="5 6">
    <name type="scientific">Lactobacillus xujianguonis</name>
    <dbReference type="NCBI Taxonomy" id="2495899"/>
    <lineage>
        <taxon>Bacteria</taxon>
        <taxon>Bacillati</taxon>
        <taxon>Bacillota</taxon>
        <taxon>Bacilli</taxon>
        <taxon>Lactobacillales</taxon>
        <taxon>Lactobacillaceae</taxon>
        <taxon>Lactobacillus</taxon>
    </lineage>
</organism>
<accession>A0A437ST12</accession>
<dbReference type="PROSITE" id="PS51904">
    <property type="entry name" value="GLYCOSYL_HYDROL_F25_2"/>
    <property type="match status" value="1"/>
</dbReference>
<dbReference type="RefSeq" id="WP_103661975.1">
    <property type="nucleotide sequence ID" value="NZ_ML136904.1"/>
</dbReference>
<dbReference type="Pfam" id="PF01183">
    <property type="entry name" value="Glyco_hydro_25"/>
    <property type="match status" value="1"/>
</dbReference>
<dbReference type="SUPFAM" id="SSF51445">
    <property type="entry name" value="(Trans)glycosidases"/>
    <property type="match status" value="1"/>
</dbReference>
<gene>
    <name evidence="5" type="ORF">EJK17_10045</name>
</gene>
<dbReference type="SMART" id="SM00641">
    <property type="entry name" value="Glyco_25"/>
    <property type="match status" value="1"/>
</dbReference>
<dbReference type="PROSITE" id="PS00953">
    <property type="entry name" value="GLYCOSYL_HYDROL_F25_1"/>
    <property type="match status" value="1"/>
</dbReference>
<dbReference type="EC" id="3.2.1.17" evidence="4"/>
<evidence type="ECO:0000313" key="5">
    <source>
        <dbReference type="EMBL" id="RVU69982.1"/>
    </source>
</evidence>
<dbReference type="InterPro" id="IPR002053">
    <property type="entry name" value="Glyco_hydro_25"/>
</dbReference>
<dbReference type="EMBL" id="RXIA01000036">
    <property type="protein sequence ID" value="RVU69982.1"/>
    <property type="molecule type" value="Genomic_DNA"/>
</dbReference>
<evidence type="ECO:0000256" key="1">
    <source>
        <dbReference type="ARBA" id="ARBA00010646"/>
    </source>
</evidence>
<name>A0A437ST12_9LACO</name>
<comment type="catalytic activity">
    <reaction evidence="4">
        <text>Hydrolysis of (1-&gt;4)-beta-linkages between N-acetylmuramic acid and N-acetyl-D-glucosamine residues in a peptidoglycan and between N-acetyl-D-glucosamine residues in chitodextrins.</text>
        <dbReference type="EC" id="3.2.1.17"/>
    </reaction>
</comment>
<dbReference type="GO" id="GO:0003796">
    <property type="term" value="F:lysozyme activity"/>
    <property type="evidence" value="ECO:0007669"/>
    <property type="project" value="UniProtKB-EC"/>
</dbReference>
<keyword evidence="6" id="KW-1185">Reference proteome</keyword>
<dbReference type="GO" id="GO:0016998">
    <property type="term" value="P:cell wall macromolecule catabolic process"/>
    <property type="evidence" value="ECO:0007669"/>
    <property type="project" value="InterPro"/>
</dbReference>
<reference evidence="5 6" key="1">
    <citation type="submission" date="2018-12" db="EMBL/GenBank/DDBJ databases">
        <authorList>
            <person name="Meng J."/>
        </authorList>
    </citation>
    <scope>NUCLEOTIDE SEQUENCE [LARGE SCALE GENOMIC DNA]</scope>
    <source>
        <strain evidence="5 6">HT111-2</strain>
    </source>
</reference>
<dbReference type="PANTHER" id="PTHR34135:SF2">
    <property type="entry name" value="LYSOZYME"/>
    <property type="match status" value="1"/>
</dbReference>
<sequence>MALNIVDLSSNNGPVNLAALKKAGADGVIIKATESTWYVNQCFAGQVKQAAKLGLLVGAYHYSDGGNATANIDFYWKTIKPYAKYIGLHVLDYEGVNITRGGVAHAKTALAHMKQLTGKTPVIYMGLSDENSYNWSSVTGYPLWVAQYNDMYTHYGFKPRSIYGSLRHWKSMKMFQYSSTTVIGGYKVDVSAYYGTKAEWSSSKGSVTMGEHWKAPVEFDDLGAFKVMQKTATFWSDANNDKKVGSTSAGKIYRITKAKDGFYKIANHDQWLDGRTGDFHANPVAYSDTIHAKIVVVKPTAGHKDLTTKVVGKTFKVGSTWKMFGYKTFKSTSGTTWHWARVGTGNNTYINLDKCRVLV</sequence>
<dbReference type="CDD" id="cd00599">
    <property type="entry name" value="GH25_muramidase"/>
    <property type="match status" value="1"/>
</dbReference>
<comment type="caution">
    <text evidence="5">The sequence shown here is derived from an EMBL/GenBank/DDBJ whole genome shotgun (WGS) entry which is preliminary data.</text>
</comment>
<dbReference type="GO" id="GO:0009253">
    <property type="term" value="P:peptidoglycan catabolic process"/>
    <property type="evidence" value="ECO:0007669"/>
    <property type="project" value="InterPro"/>
</dbReference>
<keyword evidence="2 4" id="KW-0378">Hydrolase</keyword>